<proteinExistence type="predicted"/>
<dbReference type="SUPFAM" id="SSF47240">
    <property type="entry name" value="Ferritin-like"/>
    <property type="match status" value="1"/>
</dbReference>
<dbReference type="InterPro" id="IPR011882">
    <property type="entry name" value="PaaC"/>
</dbReference>
<sequence length="294" mass="31900">MTVEVKMPTPHVTPGAPVAPAVTTRTAAAVVGPVVKDVGAQYLLRIGDACLVLSHRLSEWCGHAPMLEEDLALGNIALDLLGQARALLTRAGQLEARAQAGGQTAAAPLDEDQLAYLREERHFLNPVLMELPRGDFAFTQARNLMAACWLLPLWDRLRDSSDAEVAAIAAKAVKEVQYHQQHAADWVVRLGDGTEESTRRMQAALMQLWPYVGELFASDAVDDAAVASGLGPAWSELRDDWDAAMAAVLNEAGLPRPKNTPHVYAGRQGVHSEHMGHMLATMQHLQRTYPGGVW</sequence>
<dbReference type="EC" id="1.14.13.149" evidence="1"/>
<name>A0ABR6GPJ7_9BURK</name>
<dbReference type="Proteomes" id="UP000574369">
    <property type="component" value="Unassembled WGS sequence"/>
</dbReference>
<evidence type="ECO:0000313" key="2">
    <source>
        <dbReference type="Proteomes" id="UP000574369"/>
    </source>
</evidence>
<dbReference type="RefSeq" id="WP_246409703.1">
    <property type="nucleotide sequence ID" value="NZ_JACHXO010000002.1"/>
</dbReference>
<dbReference type="InterPro" id="IPR007814">
    <property type="entry name" value="PaaA_PaaC"/>
</dbReference>
<reference evidence="1 2" key="1">
    <citation type="submission" date="2020-08" db="EMBL/GenBank/DDBJ databases">
        <title>Genomic Encyclopedia of Type Strains, Phase III (KMG-III): the genomes of soil and plant-associated and newly described type strains.</title>
        <authorList>
            <person name="Whitman W."/>
        </authorList>
    </citation>
    <scope>NUCLEOTIDE SEQUENCE [LARGE SCALE GENOMIC DNA]</scope>
    <source>
        <strain evidence="1 2">CECT 7247</strain>
    </source>
</reference>
<dbReference type="PANTHER" id="PTHR30458:SF0">
    <property type="entry name" value="1,2-PHENYLACETYL-COA EPOXIDASE, SUBUNIT C"/>
    <property type="match status" value="1"/>
</dbReference>
<accession>A0ABR6GPJ7</accession>
<keyword evidence="1" id="KW-0560">Oxidoreductase</keyword>
<dbReference type="InterPro" id="IPR012347">
    <property type="entry name" value="Ferritin-like"/>
</dbReference>
<dbReference type="EMBL" id="JACHXO010000002">
    <property type="protein sequence ID" value="MBB3194028.1"/>
    <property type="molecule type" value="Genomic_DNA"/>
</dbReference>
<dbReference type="InterPro" id="IPR009078">
    <property type="entry name" value="Ferritin-like_SF"/>
</dbReference>
<comment type="caution">
    <text evidence="1">The sequence shown here is derived from an EMBL/GenBank/DDBJ whole genome shotgun (WGS) entry which is preliminary data.</text>
</comment>
<evidence type="ECO:0000313" key="1">
    <source>
        <dbReference type="EMBL" id="MBB3194028.1"/>
    </source>
</evidence>
<dbReference type="PIRSF" id="PIRSF037834">
    <property type="entry name" value="PA_CoA_Oase3"/>
    <property type="match status" value="1"/>
</dbReference>
<dbReference type="Pfam" id="PF05138">
    <property type="entry name" value="PaaA_PaaC"/>
    <property type="match status" value="1"/>
</dbReference>
<keyword evidence="2" id="KW-1185">Reference proteome</keyword>
<gene>
    <name evidence="1" type="ORF">FHS28_001413</name>
</gene>
<dbReference type="GO" id="GO:0097266">
    <property type="term" value="F:phenylacetyl-CoA 1,2-epoxidase activity"/>
    <property type="evidence" value="ECO:0007669"/>
    <property type="project" value="UniProtKB-EC"/>
</dbReference>
<dbReference type="InterPro" id="IPR052703">
    <property type="entry name" value="Aromatic_CoA_ox/epox"/>
</dbReference>
<dbReference type="PANTHER" id="PTHR30458">
    <property type="entry name" value="PHENYLACETIC ACID DEGRADATION PROTEIN PAA"/>
    <property type="match status" value="1"/>
</dbReference>
<organism evidence="1 2">
    <name type="scientific">Roseateles terrae</name>
    <dbReference type="NCBI Taxonomy" id="431060"/>
    <lineage>
        <taxon>Bacteria</taxon>
        <taxon>Pseudomonadati</taxon>
        <taxon>Pseudomonadota</taxon>
        <taxon>Betaproteobacteria</taxon>
        <taxon>Burkholderiales</taxon>
        <taxon>Sphaerotilaceae</taxon>
        <taxon>Roseateles</taxon>
    </lineage>
</organism>
<protein>
    <submittedName>
        <fullName evidence="1">Ring-1,2-phenylacetyl-CoA epoxidase subunit PaaC</fullName>
        <ecNumber evidence="1">1.14.13.149</ecNumber>
    </submittedName>
</protein>
<dbReference type="Gene3D" id="1.20.1260.10">
    <property type="match status" value="1"/>
</dbReference>
<dbReference type="NCBIfam" id="TIGR02158">
    <property type="entry name" value="PA_CoA_Oxy3"/>
    <property type="match status" value="1"/>
</dbReference>